<dbReference type="GO" id="GO:0003824">
    <property type="term" value="F:catalytic activity"/>
    <property type="evidence" value="ECO:0007669"/>
    <property type="project" value="InterPro"/>
</dbReference>
<dbReference type="Proteomes" id="UP000287166">
    <property type="component" value="Unassembled WGS sequence"/>
</dbReference>
<dbReference type="Pfam" id="PF00808">
    <property type="entry name" value="CBFD_NFYB_HMF"/>
    <property type="match status" value="1"/>
</dbReference>
<dbReference type="PANTHER" id="PTHR46648:SF1">
    <property type="entry name" value="ADENOSINE 5'-MONOPHOSPHORAMIDASE HNT1"/>
    <property type="match status" value="1"/>
</dbReference>
<evidence type="ECO:0000256" key="3">
    <source>
        <dbReference type="PROSITE-ProRule" id="PRU00464"/>
    </source>
</evidence>
<evidence type="ECO:0000256" key="1">
    <source>
        <dbReference type="PIRSR" id="PIRSR601310-1"/>
    </source>
</evidence>
<evidence type="ECO:0000259" key="5">
    <source>
        <dbReference type="PROSITE" id="PS51084"/>
    </source>
</evidence>
<proteinExistence type="predicted"/>
<dbReference type="GeneID" id="38781786"/>
<name>A0A401GRS8_9APHY</name>
<dbReference type="InterPro" id="IPR011146">
    <property type="entry name" value="HIT-like"/>
</dbReference>
<comment type="caution">
    <text evidence="6">The sequence shown here is derived from an EMBL/GenBank/DDBJ whole genome shotgun (WGS) entry which is preliminary data.</text>
</comment>
<feature type="domain" description="HIT" evidence="5">
    <location>
        <begin position="25"/>
        <end position="132"/>
    </location>
</feature>
<evidence type="ECO:0000313" key="7">
    <source>
        <dbReference type="Proteomes" id="UP000287166"/>
    </source>
</evidence>
<dbReference type="InterPro" id="IPR036265">
    <property type="entry name" value="HIT-like_sf"/>
</dbReference>
<sequence>MTSFLIKAHEGRSVPAAWRDPPDCAFCRIIRGESPAALVFENDKVIAILDILPLRPGHVLVIPKAHYSRVSELPAEFAAATGEAISKVSNALTHAMRNTALNVVCNQEYAQAVPHVHYHVIPAPVLVASSVSPPATTGDAIKVDRIAKPLTEKEMHKEEFRSREELDYEDGQRLAQLIHQVRRKIREISSSMDHGSDHSLFVILQTRMRVQHLTRKLLPTFTLRPVYQEVRLLNNDMPESNSAQRFPVSDEEPTPVDDSQLSDVEDVSQVHAVDDAQKNSTEGDSQDKTRPRPALVREPGKSLLPFSRVQKILKADRELPMVQREAAFLISVAAEEFVKRITEATYRAAEREGRTTMQQKDIAALVRRVNEFTFLDDIIPWPDPNARAARKPKAALEGQEDIARELTLLDRFVNAEKKSKPGDVEPAEESTSNGIITMNEDGTMSVDP</sequence>
<dbReference type="PRINTS" id="PR00332">
    <property type="entry name" value="HISTRIAD"/>
</dbReference>
<dbReference type="InterPro" id="IPR003958">
    <property type="entry name" value="CBFA_NFYB_domain"/>
</dbReference>
<accession>A0A401GRS8</accession>
<dbReference type="STRING" id="139825.A0A401GRS8"/>
<evidence type="ECO:0000256" key="2">
    <source>
        <dbReference type="PIRSR" id="PIRSR601310-3"/>
    </source>
</evidence>
<dbReference type="AlphaFoldDB" id="A0A401GRS8"/>
<dbReference type="InParanoid" id="A0A401GRS8"/>
<feature type="short sequence motif" description="Histidine triad motif" evidence="2 3">
    <location>
        <begin position="115"/>
        <end position="119"/>
    </location>
</feature>
<dbReference type="PANTHER" id="PTHR46648">
    <property type="entry name" value="HIT FAMILY PROTEIN 1"/>
    <property type="match status" value="1"/>
</dbReference>
<feature type="active site" description="Tele-AMP-histidine intermediate" evidence="1">
    <location>
        <position position="117"/>
    </location>
</feature>
<dbReference type="Pfam" id="PF01230">
    <property type="entry name" value="HIT"/>
    <property type="match status" value="1"/>
</dbReference>
<dbReference type="Gene3D" id="1.10.20.10">
    <property type="entry name" value="Histone, subunit A"/>
    <property type="match status" value="1"/>
</dbReference>
<dbReference type="InterPro" id="IPR009072">
    <property type="entry name" value="Histone-fold"/>
</dbReference>
<dbReference type="InterPro" id="IPR001310">
    <property type="entry name" value="Histidine_triad_HIT"/>
</dbReference>
<dbReference type="GO" id="GO:0046982">
    <property type="term" value="F:protein heterodimerization activity"/>
    <property type="evidence" value="ECO:0007669"/>
    <property type="project" value="InterPro"/>
</dbReference>
<dbReference type="OrthoDB" id="636685at2759"/>
<dbReference type="EMBL" id="BFAD01000007">
    <property type="protein sequence ID" value="GBE84869.1"/>
    <property type="molecule type" value="Genomic_DNA"/>
</dbReference>
<feature type="region of interest" description="Disordered" evidence="4">
    <location>
        <begin position="238"/>
        <end position="300"/>
    </location>
</feature>
<evidence type="ECO:0000256" key="4">
    <source>
        <dbReference type="SAM" id="MobiDB-lite"/>
    </source>
</evidence>
<organism evidence="6 7">
    <name type="scientific">Sparassis crispa</name>
    <dbReference type="NCBI Taxonomy" id="139825"/>
    <lineage>
        <taxon>Eukaryota</taxon>
        <taxon>Fungi</taxon>
        <taxon>Dikarya</taxon>
        <taxon>Basidiomycota</taxon>
        <taxon>Agaricomycotina</taxon>
        <taxon>Agaricomycetes</taxon>
        <taxon>Polyporales</taxon>
        <taxon>Sparassidaceae</taxon>
        <taxon>Sparassis</taxon>
    </lineage>
</organism>
<dbReference type="Gene3D" id="3.30.428.10">
    <property type="entry name" value="HIT-like"/>
    <property type="match status" value="1"/>
</dbReference>
<gene>
    <name evidence="6" type="ORF">SCP_0700490</name>
</gene>
<feature type="compositionally biased region" description="Polar residues" evidence="4">
    <location>
        <begin position="429"/>
        <end position="442"/>
    </location>
</feature>
<reference evidence="6 7" key="1">
    <citation type="journal article" date="2018" name="Sci. Rep.">
        <title>Genome sequence of the cauliflower mushroom Sparassis crispa (Hanabiratake) and its association with beneficial usage.</title>
        <authorList>
            <person name="Kiyama R."/>
            <person name="Furutani Y."/>
            <person name="Kawaguchi K."/>
            <person name="Nakanishi T."/>
        </authorList>
    </citation>
    <scope>NUCLEOTIDE SEQUENCE [LARGE SCALE GENOMIC DNA]</scope>
</reference>
<feature type="region of interest" description="Disordered" evidence="4">
    <location>
        <begin position="417"/>
        <end position="448"/>
    </location>
</feature>
<keyword evidence="7" id="KW-1185">Reference proteome</keyword>
<dbReference type="GO" id="GO:0009117">
    <property type="term" value="P:nucleotide metabolic process"/>
    <property type="evidence" value="ECO:0007669"/>
    <property type="project" value="TreeGrafter"/>
</dbReference>
<dbReference type="SUPFAM" id="SSF47113">
    <property type="entry name" value="Histone-fold"/>
    <property type="match status" value="1"/>
</dbReference>
<dbReference type="PROSITE" id="PS51084">
    <property type="entry name" value="HIT_2"/>
    <property type="match status" value="1"/>
</dbReference>
<dbReference type="SUPFAM" id="SSF54197">
    <property type="entry name" value="HIT-like"/>
    <property type="match status" value="1"/>
</dbReference>
<dbReference type="RefSeq" id="XP_027615782.1">
    <property type="nucleotide sequence ID" value="XM_027759981.1"/>
</dbReference>
<evidence type="ECO:0000313" key="6">
    <source>
        <dbReference type="EMBL" id="GBE84869.1"/>
    </source>
</evidence>
<protein>
    <recommendedName>
        <fullName evidence="5">HIT domain-containing protein</fullName>
    </recommendedName>
</protein>
<dbReference type="CDD" id="cd23645">
    <property type="entry name" value="HFD_Dpb3-like"/>
    <property type="match status" value="1"/>
</dbReference>